<keyword evidence="1" id="KW-0479">Metal-binding</keyword>
<dbReference type="InterPro" id="IPR024079">
    <property type="entry name" value="MetalloPept_cat_dom_sf"/>
</dbReference>
<keyword evidence="4" id="KW-1185">Reference proteome</keyword>
<dbReference type="PRINTS" id="PR00480">
    <property type="entry name" value="ASTACIN"/>
</dbReference>
<dbReference type="PROSITE" id="PS51864">
    <property type="entry name" value="ASTACIN"/>
    <property type="match status" value="1"/>
</dbReference>
<evidence type="ECO:0000313" key="4">
    <source>
        <dbReference type="Proteomes" id="UP001199816"/>
    </source>
</evidence>
<keyword evidence="1" id="KW-0482">Metalloprotease</keyword>
<comment type="caution">
    <text evidence="3">The sequence shown here is derived from an EMBL/GenBank/DDBJ whole genome shotgun (WGS) entry which is preliminary data.</text>
</comment>
<dbReference type="PROSITE" id="PS51257">
    <property type="entry name" value="PROKAR_LIPOPROTEIN"/>
    <property type="match status" value="1"/>
</dbReference>
<protein>
    <submittedName>
        <fullName evidence="3">M12 family metallopeptidase</fullName>
    </submittedName>
</protein>
<organism evidence="3 4">
    <name type="scientific">Niabella pedocola</name>
    <dbReference type="NCBI Taxonomy" id="1752077"/>
    <lineage>
        <taxon>Bacteria</taxon>
        <taxon>Pseudomonadati</taxon>
        <taxon>Bacteroidota</taxon>
        <taxon>Chitinophagia</taxon>
        <taxon>Chitinophagales</taxon>
        <taxon>Chitinophagaceae</taxon>
        <taxon>Niabella</taxon>
    </lineage>
</organism>
<gene>
    <name evidence="3" type="ORF">LQ567_20185</name>
</gene>
<keyword evidence="1" id="KW-0862">Zinc</keyword>
<dbReference type="Gene3D" id="2.80.10.50">
    <property type="match status" value="1"/>
</dbReference>
<dbReference type="CDD" id="cd00161">
    <property type="entry name" value="beta-trefoil_Ricin-like"/>
    <property type="match status" value="1"/>
</dbReference>
<keyword evidence="1" id="KW-0378">Hydrolase</keyword>
<evidence type="ECO:0000313" key="3">
    <source>
        <dbReference type="EMBL" id="MCD2425116.1"/>
    </source>
</evidence>
<feature type="binding site" evidence="1">
    <location>
        <position position="198"/>
    </location>
    <ligand>
        <name>Zn(2+)</name>
        <dbReference type="ChEBI" id="CHEBI:29105"/>
        <note>catalytic</note>
    </ligand>
</feature>
<comment type="cofactor">
    <cofactor evidence="1">
        <name>Zn(2+)</name>
        <dbReference type="ChEBI" id="CHEBI:29105"/>
    </cofactor>
    <text evidence="1">Binds 1 zinc ion per subunit.</text>
</comment>
<comment type="caution">
    <text evidence="1">Lacks conserved residue(s) required for the propagation of feature annotation.</text>
</comment>
<dbReference type="Gene3D" id="3.40.390.10">
    <property type="entry name" value="Collagenase (Catalytic Domain)"/>
    <property type="match status" value="1"/>
</dbReference>
<dbReference type="Proteomes" id="UP001199816">
    <property type="component" value="Unassembled WGS sequence"/>
</dbReference>
<feature type="binding site" evidence="1">
    <location>
        <position position="202"/>
    </location>
    <ligand>
        <name>Zn(2+)</name>
        <dbReference type="ChEBI" id="CHEBI:29105"/>
        <note>catalytic</note>
    </ligand>
</feature>
<sequence>MKRRPLLSLTIFFGCLVFCGACKREIRTPYEDEKAGNEAQYSSHRLNDSTIIHRFVVDGTVNFVNETNGLYYYSDDIVLTPEQFGMLKHLSSHLPTTQRSTITQRFIQTWPNGVVYYRLPVNDGSLTSTQYGNFLRTIDSAFNVIESRTPVRFVERSTQAEYITFVKSTGNSSPLGWSKNRVNTIQLYNYTHPYITAHEIMHSLGIKHEQCRPDRDQYVVVDLSKVEAGKEHNYNIAFDYAGEGPFDFGSVMLYSSTSFAIDSDDPPMTRLDGSTFVGQRSRLSEGDFAGITHLYAPFNTAALTNGIYRIGTPLSSAKSFDIQGGRTDNGTPVILYSNHTGKNQQFLFRKVEHGYFIIKSMVDTSKVLTVRSAGTANGTVVELKAYAGTDAQKWYLYNLGNNGFGFSPKHASSLRLEIKGGQTSDLTPIVVGAVSDNATKQQFVLTKLN</sequence>
<dbReference type="InterPro" id="IPR001506">
    <property type="entry name" value="Peptidase_M12A"/>
</dbReference>
<dbReference type="PROSITE" id="PS50231">
    <property type="entry name" value="RICIN_B_LECTIN"/>
    <property type="match status" value="1"/>
</dbReference>
<dbReference type="SUPFAM" id="SSF50370">
    <property type="entry name" value="Ricin B-like lectins"/>
    <property type="match status" value="1"/>
</dbReference>
<dbReference type="RefSeq" id="WP_231007535.1">
    <property type="nucleotide sequence ID" value="NZ_JAJNEC010000006.1"/>
</dbReference>
<dbReference type="EMBL" id="JAJNEC010000006">
    <property type="protein sequence ID" value="MCD2425116.1"/>
    <property type="molecule type" value="Genomic_DNA"/>
</dbReference>
<accession>A0ABS8PVL3</accession>
<name>A0ABS8PVL3_9BACT</name>
<dbReference type="Pfam" id="PF14200">
    <property type="entry name" value="RicinB_lectin_2"/>
    <property type="match status" value="1"/>
</dbReference>
<dbReference type="SUPFAM" id="SSF55486">
    <property type="entry name" value="Metalloproteases ('zincins'), catalytic domain"/>
    <property type="match status" value="1"/>
</dbReference>
<feature type="domain" description="Peptidase M12A" evidence="2">
    <location>
        <begin position="100"/>
        <end position="297"/>
    </location>
</feature>
<dbReference type="InterPro" id="IPR035992">
    <property type="entry name" value="Ricin_B-like_lectins"/>
</dbReference>
<feature type="binding site" evidence="1">
    <location>
        <position position="208"/>
    </location>
    <ligand>
        <name>Zn(2+)</name>
        <dbReference type="ChEBI" id="CHEBI:29105"/>
        <note>catalytic</note>
    </ligand>
</feature>
<dbReference type="Pfam" id="PF01400">
    <property type="entry name" value="Astacin"/>
    <property type="match status" value="1"/>
</dbReference>
<dbReference type="SMART" id="SM00235">
    <property type="entry name" value="ZnMc"/>
    <property type="match status" value="1"/>
</dbReference>
<reference evidence="3 4" key="1">
    <citation type="submission" date="2021-11" db="EMBL/GenBank/DDBJ databases">
        <title>Genomic of Niabella pedocola.</title>
        <authorList>
            <person name="Wu T."/>
        </authorList>
    </citation>
    <scope>NUCLEOTIDE SEQUENCE [LARGE SCALE GENOMIC DNA]</scope>
    <source>
        <strain evidence="3 4">JCM 31011</strain>
    </source>
</reference>
<dbReference type="SMART" id="SM00458">
    <property type="entry name" value="RICIN"/>
    <property type="match status" value="1"/>
</dbReference>
<proteinExistence type="predicted"/>
<dbReference type="PANTHER" id="PTHR10127:SF850">
    <property type="entry name" value="METALLOENDOPEPTIDASE"/>
    <property type="match status" value="1"/>
</dbReference>
<dbReference type="InterPro" id="IPR000772">
    <property type="entry name" value="Ricin_B_lectin"/>
</dbReference>
<evidence type="ECO:0000259" key="2">
    <source>
        <dbReference type="PROSITE" id="PS51864"/>
    </source>
</evidence>
<dbReference type="InterPro" id="IPR006026">
    <property type="entry name" value="Peptidase_Metallo"/>
</dbReference>
<dbReference type="InterPro" id="IPR034035">
    <property type="entry name" value="Astacin-like_dom"/>
</dbReference>
<feature type="active site" evidence="1">
    <location>
        <position position="199"/>
    </location>
</feature>
<keyword evidence="1" id="KW-0645">Protease</keyword>
<evidence type="ECO:0000256" key="1">
    <source>
        <dbReference type="PROSITE-ProRule" id="PRU01211"/>
    </source>
</evidence>
<dbReference type="CDD" id="cd04280">
    <property type="entry name" value="ZnMc_astacin_like"/>
    <property type="match status" value="1"/>
</dbReference>
<dbReference type="PANTHER" id="PTHR10127">
    <property type="entry name" value="DISCOIDIN, CUB, EGF, LAMININ , AND ZINC METALLOPROTEASE DOMAIN CONTAINING"/>
    <property type="match status" value="1"/>
</dbReference>